<organism evidence="9 10">
    <name type="scientific">Dioscorea zingiberensis</name>
    <dbReference type="NCBI Taxonomy" id="325984"/>
    <lineage>
        <taxon>Eukaryota</taxon>
        <taxon>Viridiplantae</taxon>
        <taxon>Streptophyta</taxon>
        <taxon>Embryophyta</taxon>
        <taxon>Tracheophyta</taxon>
        <taxon>Spermatophyta</taxon>
        <taxon>Magnoliopsida</taxon>
        <taxon>Liliopsida</taxon>
        <taxon>Dioscoreales</taxon>
        <taxon>Dioscoreaceae</taxon>
        <taxon>Dioscorea</taxon>
    </lineage>
</organism>
<reference evidence="9" key="2">
    <citation type="journal article" date="2022" name="Hortic Res">
        <title>The genome of Dioscorea zingiberensis sheds light on the biosynthesis, origin and evolution of the medicinally important diosgenin saponins.</title>
        <authorList>
            <person name="Li Y."/>
            <person name="Tan C."/>
            <person name="Li Z."/>
            <person name="Guo J."/>
            <person name="Li S."/>
            <person name="Chen X."/>
            <person name="Wang C."/>
            <person name="Dai X."/>
            <person name="Yang H."/>
            <person name="Song W."/>
            <person name="Hou L."/>
            <person name="Xu J."/>
            <person name="Tong Z."/>
            <person name="Xu A."/>
            <person name="Yuan X."/>
            <person name="Wang W."/>
            <person name="Yang Q."/>
            <person name="Chen L."/>
            <person name="Sun Z."/>
            <person name="Wang K."/>
            <person name="Pan B."/>
            <person name="Chen J."/>
            <person name="Bao Y."/>
            <person name="Liu F."/>
            <person name="Qi X."/>
            <person name="Gang D.R."/>
            <person name="Wen J."/>
            <person name="Li J."/>
        </authorList>
    </citation>
    <scope>NUCLEOTIDE SEQUENCE</scope>
    <source>
        <strain evidence="9">Dzin_1.0</strain>
    </source>
</reference>
<comment type="subunit">
    <text evidence="7">Homotetramers.</text>
</comment>
<evidence type="ECO:0000256" key="1">
    <source>
        <dbReference type="ARBA" id="ARBA00004275"/>
    </source>
</evidence>
<evidence type="ECO:0000256" key="5">
    <source>
        <dbReference type="ARBA" id="ARBA00060586"/>
    </source>
</evidence>
<dbReference type="Gene3D" id="3.10.129.10">
    <property type="entry name" value="Hotdog Thioesterase"/>
    <property type="match status" value="1"/>
</dbReference>
<evidence type="ECO:0000256" key="4">
    <source>
        <dbReference type="ARBA" id="ARBA00060572"/>
    </source>
</evidence>
<accession>A0A9D5CXC4</accession>
<comment type="pathway">
    <text evidence="4">Cofactor biosynthesis; phylloquinone biosynthesis.</text>
</comment>
<dbReference type="PANTHER" id="PTHR43240">
    <property type="entry name" value="1,4-DIHYDROXY-2-NAPHTHOYL-COA THIOESTERASE 1"/>
    <property type="match status" value="1"/>
</dbReference>
<keyword evidence="2" id="KW-0378">Hydrolase</keyword>
<dbReference type="SUPFAM" id="SSF54637">
    <property type="entry name" value="Thioesterase/thiol ester dehydrase-isomerase"/>
    <property type="match status" value="1"/>
</dbReference>
<gene>
    <name evidence="9" type="ORF">J5N97_015509</name>
</gene>
<evidence type="ECO:0000259" key="8">
    <source>
        <dbReference type="Pfam" id="PF03061"/>
    </source>
</evidence>
<protein>
    <recommendedName>
        <fullName evidence="8">Thioesterase domain-containing protein</fullName>
    </recommendedName>
</protein>
<evidence type="ECO:0000256" key="6">
    <source>
        <dbReference type="ARBA" id="ARBA00061187"/>
    </source>
</evidence>
<sequence length="160" mass="17350">MEKPAISPAPITAKLDRSLHALGFEYEFLSPERVTGKLKVTETCCQPFNVLSGGVSALLAEGMASLGAYIASGFKRVAGVQLTTNHLRPTLLGDVVEAEAKPIQVGRTIQVWEVEIWKINPSNSGNKVLVSTSRVTVVCSQQASNDVKDYEEMVKNYAKL</sequence>
<dbReference type="CDD" id="cd03443">
    <property type="entry name" value="PaaI_thioesterase"/>
    <property type="match status" value="1"/>
</dbReference>
<dbReference type="GO" id="GO:0005777">
    <property type="term" value="C:peroxisome"/>
    <property type="evidence" value="ECO:0007669"/>
    <property type="project" value="UniProtKB-SubCell"/>
</dbReference>
<dbReference type="Pfam" id="PF03061">
    <property type="entry name" value="4HBT"/>
    <property type="match status" value="1"/>
</dbReference>
<dbReference type="InterPro" id="IPR006683">
    <property type="entry name" value="Thioestr_dom"/>
</dbReference>
<comment type="similarity">
    <text evidence="6">Belongs to the 4-hydroxybenzoyl-CoA thioesterase family. DHNA-CoA hydrolase subfamily.</text>
</comment>
<comment type="subcellular location">
    <subcellularLocation>
        <location evidence="1">Peroxisome</location>
    </subcellularLocation>
</comment>
<evidence type="ECO:0000256" key="7">
    <source>
        <dbReference type="ARBA" id="ARBA00066058"/>
    </source>
</evidence>
<evidence type="ECO:0000313" key="10">
    <source>
        <dbReference type="Proteomes" id="UP001085076"/>
    </source>
</evidence>
<dbReference type="OrthoDB" id="46529at2759"/>
<dbReference type="GO" id="GO:0042372">
    <property type="term" value="P:phylloquinone biosynthetic process"/>
    <property type="evidence" value="ECO:0007669"/>
    <property type="project" value="TreeGrafter"/>
</dbReference>
<dbReference type="InterPro" id="IPR029069">
    <property type="entry name" value="HotDog_dom_sf"/>
</dbReference>
<comment type="caution">
    <text evidence="9">The sequence shown here is derived from an EMBL/GenBank/DDBJ whole genome shotgun (WGS) entry which is preliminary data.</text>
</comment>
<keyword evidence="10" id="KW-1185">Reference proteome</keyword>
<dbReference type="PANTHER" id="PTHR43240:SF24">
    <property type="entry name" value="OS05G0137700 PROTEIN"/>
    <property type="match status" value="1"/>
</dbReference>
<dbReference type="Proteomes" id="UP001085076">
    <property type="component" value="Miscellaneous, Linkage group lg03"/>
</dbReference>
<evidence type="ECO:0000313" key="9">
    <source>
        <dbReference type="EMBL" id="KAJ0980035.1"/>
    </source>
</evidence>
<dbReference type="GO" id="GO:0061522">
    <property type="term" value="F:1,4-dihydroxy-2-naphthoyl-CoA thioesterase activity"/>
    <property type="evidence" value="ECO:0007669"/>
    <property type="project" value="TreeGrafter"/>
</dbReference>
<dbReference type="EMBL" id="JAGGNH010000003">
    <property type="protein sequence ID" value="KAJ0980035.1"/>
    <property type="molecule type" value="Genomic_DNA"/>
</dbReference>
<dbReference type="NCBIfam" id="TIGR00369">
    <property type="entry name" value="unchar_dom_1"/>
    <property type="match status" value="1"/>
</dbReference>
<dbReference type="FunFam" id="3.10.129.10:FF:000048">
    <property type="entry name" value="14-dihydroxy-2-naphthoyl-CoA thioesterase 1"/>
    <property type="match status" value="1"/>
</dbReference>
<comment type="pathway">
    <text evidence="5">Quinol/quinone metabolism; 1,4-dihydroxy-2-naphthoate biosynthesis; 1,4-dihydroxy-2-naphthoate from chorismate: step 7/7.</text>
</comment>
<evidence type="ECO:0000256" key="2">
    <source>
        <dbReference type="ARBA" id="ARBA00022801"/>
    </source>
</evidence>
<evidence type="ECO:0000256" key="3">
    <source>
        <dbReference type="ARBA" id="ARBA00023140"/>
    </source>
</evidence>
<dbReference type="InterPro" id="IPR003736">
    <property type="entry name" value="PAAI_dom"/>
</dbReference>
<reference evidence="9" key="1">
    <citation type="submission" date="2021-03" db="EMBL/GenBank/DDBJ databases">
        <authorList>
            <person name="Li Z."/>
            <person name="Yang C."/>
        </authorList>
    </citation>
    <scope>NUCLEOTIDE SEQUENCE</scope>
    <source>
        <strain evidence="9">Dzin_1.0</strain>
        <tissue evidence="9">Leaf</tissue>
    </source>
</reference>
<proteinExistence type="inferred from homology"/>
<keyword evidence="3" id="KW-0576">Peroxisome</keyword>
<dbReference type="AlphaFoldDB" id="A0A9D5CXC4"/>
<feature type="domain" description="Thioesterase" evidence="8">
    <location>
        <begin position="48"/>
        <end position="119"/>
    </location>
</feature>
<name>A0A9D5CXC4_9LILI</name>